<sequence length="158" mass="16147">MSSKALLLGTDWTAVRTLGTAGVAVAAASFLVVLPWEPIRTAWRYHVWAGLVAVGLGLAARAGRRRGGLLAGCGAAFLATCWIFVVPPLAALVRGDAFGDGGYAVPRPSAVGLSPRAELLTGLRVGPVVALAVALTAGSAAYALGAALRRRSERSRDA</sequence>
<dbReference type="Proteomes" id="UP000011689">
    <property type="component" value="Unassembled WGS sequence"/>
</dbReference>
<keyword evidence="1" id="KW-1133">Transmembrane helix</keyword>
<dbReference type="PATRIC" id="fig|1227481.4.peg.300"/>
<name>M0FSE9_9EURY</name>
<protein>
    <submittedName>
        <fullName evidence="2">Uncharacterized protein</fullName>
    </submittedName>
</protein>
<feature type="transmembrane region" description="Helical" evidence="1">
    <location>
        <begin position="42"/>
        <end position="60"/>
    </location>
</feature>
<keyword evidence="1" id="KW-0812">Transmembrane</keyword>
<feature type="transmembrane region" description="Helical" evidence="1">
    <location>
        <begin position="67"/>
        <end position="85"/>
    </location>
</feature>
<organism evidence="2 3">
    <name type="scientific">Halorubrum hochstenium ATCC 700873</name>
    <dbReference type="NCBI Taxonomy" id="1227481"/>
    <lineage>
        <taxon>Archaea</taxon>
        <taxon>Methanobacteriati</taxon>
        <taxon>Methanobacteriota</taxon>
        <taxon>Stenosarchaea group</taxon>
        <taxon>Halobacteria</taxon>
        <taxon>Halobacteriales</taxon>
        <taxon>Haloferacaceae</taxon>
        <taxon>Halorubrum</taxon>
    </lineage>
</organism>
<dbReference type="RefSeq" id="WP_008581166.1">
    <property type="nucleotide sequence ID" value="NZ_AOJO01000006.1"/>
</dbReference>
<dbReference type="GeneID" id="72714687"/>
<dbReference type="EMBL" id="AOJO01000006">
    <property type="protein sequence ID" value="ELZ61474.1"/>
    <property type="molecule type" value="Genomic_DNA"/>
</dbReference>
<keyword evidence="3" id="KW-1185">Reference proteome</keyword>
<evidence type="ECO:0000313" key="3">
    <source>
        <dbReference type="Proteomes" id="UP000011689"/>
    </source>
</evidence>
<feature type="transmembrane region" description="Helical" evidence="1">
    <location>
        <begin position="128"/>
        <end position="148"/>
    </location>
</feature>
<dbReference type="OrthoDB" id="330414at2157"/>
<comment type="caution">
    <text evidence="2">The sequence shown here is derived from an EMBL/GenBank/DDBJ whole genome shotgun (WGS) entry which is preliminary data.</text>
</comment>
<feature type="transmembrane region" description="Helical" evidence="1">
    <location>
        <begin position="12"/>
        <end position="36"/>
    </location>
</feature>
<proteinExistence type="predicted"/>
<accession>M0FSE9</accession>
<keyword evidence="1" id="KW-0472">Membrane</keyword>
<evidence type="ECO:0000313" key="2">
    <source>
        <dbReference type="EMBL" id="ELZ61474.1"/>
    </source>
</evidence>
<dbReference type="AlphaFoldDB" id="M0FSE9"/>
<reference evidence="2 3" key="1">
    <citation type="journal article" date="2014" name="PLoS Genet.">
        <title>Phylogenetically driven sequencing of extremely halophilic archaea reveals strategies for static and dynamic osmo-response.</title>
        <authorList>
            <person name="Becker E.A."/>
            <person name="Seitzer P.M."/>
            <person name="Tritt A."/>
            <person name="Larsen D."/>
            <person name="Krusor M."/>
            <person name="Yao A.I."/>
            <person name="Wu D."/>
            <person name="Madern D."/>
            <person name="Eisen J.A."/>
            <person name="Darling A.E."/>
            <person name="Facciotti M.T."/>
        </authorList>
    </citation>
    <scope>NUCLEOTIDE SEQUENCE [LARGE SCALE GENOMIC DNA]</scope>
    <source>
        <strain evidence="2 3">ATCC 700873</strain>
    </source>
</reference>
<evidence type="ECO:0000256" key="1">
    <source>
        <dbReference type="SAM" id="Phobius"/>
    </source>
</evidence>
<gene>
    <name evidence="2" type="ORF">C467_01611</name>
</gene>